<organism evidence="1 2">
    <name type="scientific">Ceratodon purpureus</name>
    <name type="common">Fire moss</name>
    <name type="synonym">Dicranum purpureum</name>
    <dbReference type="NCBI Taxonomy" id="3225"/>
    <lineage>
        <taxon>Eukaryota</taxon>
        <taxon>Viridiplantae</taxon>
        <taxon>Streptophyta</taxon>
        <taxon>Embryophyta</taxon>
        <taxon>Bryophyta</taxon>
        <taxon>Bryophytina</taxon>
        <taxon>Bryopsida</taxon>
        <taxon>Dicranidae</taxon>
        <taxon>Pseudoditrichales</taxon>
        <taxon>Ditrichaceae</taxon>
        <taxon>Ceratodon</taxon>
    </lineage>
</organism>
<protein>
    <submittedName>
        <fullName evidence="1">Uncharacterized protein</fullName>
    </submittedName>
</protein>
<comment type="caution">
    <text evidence="1">The sequence shown here is derived from an EMBL/GenBank/DDBJ whole genome shotgun (WGS) entry which is preliminary data.</text>
</comment>
<gene>
    <name evidence="1" type="ORF">KC19_1G201000</name>
</gene>
<reference evidence="1" key="1">
    <citation type="submission" date="2020-06" db="EMBL/GenBank/DDBJ databases">
        <title>WGS assembly of Ceratodon purpureus strain R40.</title>
        <authorList>
            <person name="Carey S.B."/>
            <person name="Jenkins J."/>
            <person name="Shu S."/>
            <person name="Lovell J.T."/>
            <person name="Sreedasyam A."/>
            <person name="Maumus F."/>
            <person name="Tiley G.P."/>
            <person name="Fernandez-Pozo N."/>
            <person name="Barry K."/>
            <person name="Chen C."/>
            <person name="Wang M."/>
            <person name="Lipzen A."/>
            <person name="Daum C."/>
            <person name="Saski C.A."/>
            <person name="Payton A.C."/>
            <person name="Mcbreen J.C."/>
            <person name="Conrad R.E."/>
            <person name="Kollar L.M."/>
            <person name="Olsson S."/>
            <person name="Huttunen S."/>
            <person name="Landis J.B."/>
            <person name="Wickett N.J."/>
            <person name="Johnson M.G."/>
            <person name="Rensing S.A."/>
            <person name="Grimwood J."/>
            <person name="Schmutz J."/>
            <person name="Mcdaniel S.F."/>
        </authorList>
    </citation>
    <scope>NUCLEOTIDE SEQUENCE</scope>
    <source>
        <strain evidence="1">R40</strain>
    </source>
</reference>
<dbReference type="AlphaFoldDB" id="A0A8T0JA27"/>
<sequence length="109" mass="12092">MLTPGRGPGRLQLPCQGSPLQSTLAKENLNSGAWLAKDGSNMLQQHHSCERFPASSLQIHKYTVLLTFAPATQFDTCSNSKIPISLLAKKLIHVLLAWPHKLNIRICYE</sequence>
<keyword evidence="2" id="KW-1185">Reference proteome</keyword>
<evidence type="ECO:0000313" key="1">
    <source>
        <dbReference type="EMBL" id="KAG0591773.1"/>
    </source>
</evidence>
<accession>A0A8T0JA27</accession>
<name>A0A8T0JA27_CERPU</name>
<proteinExistence type="predicted"/>
<dbReference type="Proteomes" id="UP000822688">
    <property type="component" value="Chromosome 1"/>
</dbReference>
<dbReference type="EMBL" id="CM026421">
    <property type="protein sequence ID" value="KAG0591773.1"/>
    <property type="molecule type" value="Genomic_DNA"/>
</dbReference>
<evidence type="ECO:0000313" key="2">
    <source>
        <dbReference type="Proteomes" id="UP000822688"/>
    </source>
</evidence>